<protein>
    <submittedName>
        <fullName evidence="3">Uncharacterized protein</fullName>
    </submittedName>
</protein>
<evidence type="ECO:0000256" key="1">
    <source>
        <dbReference type="SAM" id="MobiDB-lite"/>
    </source>
</evidence>
<comment type="caution">
    <text evidence="3">The sequence shown here is derived from an EMBL/GenBank/DDBJ whole genome shotgun (WGS) entry which is preliminary data.</text>
</comment>
<name>A0AAV5KLG0_9ROSI</name>
<keyword evidence="4" id="KW-1185">Reference proteome</keyword>
<sequence>MNHSGKEFGGAVPTMWRLDSSPTPCKQEDIRLDSITPLDFSKKAKNFSPLEPFLGVLGFILVTFLFIGCLFNFHYRAVHFRGVPWLGFVGVGSSPSL</sequence>
<dbReference type="AlphaFoldDB" id="A0AAV5KLG0"/>
<dbReference type="Proteomes" id="UP001054252">
    <property type="component" value="Unassembled WGS sequence"/>
</dbReference>
<keyword evidence="2" id="KW-0812">Transmembrane</keyword>
<feature type="region of interest" description="Disordered" evidence="1">
    <location>
        <begin position="1"/>
        <end position="22"/>
    </location>
</feature>
<accession>A0AAV5KLG0</accession>
<keyword evidence="2" id="KW-1133">Transmembrane helix</keyword>
<keyword evidence="2" id="KW-0472">Membrane</keyword>
<proteinExistence type="predicted"/>
<evidence type="ECO:0000313" key="3">
    <source>
        <dbReference type="EMBL" id="GKV25450.1"/>
    </source>
</evidence>
<feature type="transmembrane region" description="Helical" evidence="2">
    <location>
        <begin position="53"/>
        <end position="73"/>
    </location>
</feature>
<evidence type="ECO:0000313" key="4">
    <source>
        <dbReference type="Proteomes" id="UP001054252"/>
    </source>
</evidence>
<organism evidence="3 4">
    <name type="scientific">Rubroshorea leprosula</name>
    <dbReference type="NCBI Taxonomy" id="152421"/>
    <lineage>
        <taxon>Eukaryota</taxon>
        <taxon>Viridiplantae</taxon>
        <taxon>Streptophyta</taxon>
        <taxon>Embryophyta</taxon>
        <taxon>Tracheophyta</taxon>
        <taxon>Spermatophyta</taxon>
        <taxon>Magnoliopsida</taxon>
        <taxon>eudicotyledons</taxon>
        <taxon>Gunneridae</taxon>
        <taxon>Pentapetalae</taxon>
        <taxon>rosids</taxon>
        <taxon>malvids</taxon>
        <taxon>Malvales</taxon>
        <taxon>Dipterocarpaceae</taxon>
        <taxon>Rubroshorea</taxon>
    </lineage>
</organism>
<reference evidence="3 4" key="1">
    <citation type="journal article" date="2021" name="Commun. Biol.">
        <title>The genome of Shorea leprosula (Dipterocarpaceae) highlights the ecological relevance of drought in aseasonal tropical rainforests.</title>
        <authorList>
            <person name="Ng K.K.S."/>
            <person name="Kobayashi M.J."/>
            <person name="Fawcett J.A."/>
            <person name="Hatakeyama M."/>
            <person name="Paape T."/>
            <person name="Ng C.H."/>
            <person name="Ang C.C."/>
            <person name="Tnah L.H."/>
            <person name="Lee C.T."/>
            <person name="Nishiyama T."/>
            <person name="Sese J."/>
            <person name="O'Brien M.J."/>
            <person name="Copetti D."/>
            <person name="Mohd Noor M.I."/>
            <person name="Ong R.C."/>
            <person name="Putra M."/>
            <person name="Sireger I.Z."/>
            <person name="Indrioko S."/>
            <person name="Kosugi Y."/>
            <person name="Izuno A."/>
            <person name="Isagi Y."/>
            <person name="Lee S.L."/>
            <person name="Shimizu K.K."/>
        </authorList>
    </citation>
    <scope>NUCLEOTIDE SEQUENCE [LARGE SCALE GENOMIC DNA]</scope>
    <source>
        <strain evidence="3">214</strain>
    </source>
</reference>
<dbReference type="EMBL" id="BPVZ01000069">
    <property type="protein sequence ID" value="GKV25450.1"/>
    <property type="molecule type" value="Genomic_DNA"/>
</dbReference>
<gene>
    <name evidence="3" type="ORF">SLEP1_g34889</name>
</gene>
<evidence type="ECO:0000256" key="2">
    <source>
        <dbReference type="SAM" id="Phobius"/>
    </source>
</evidence>